<dbReference type="Gene3D" id="3.40.50.300">
    <property type="entry name" value="P-loop containing nucleotide triphosphate hydrolases"/>
    <property type="match status" value="1"/>
</dbReference>
<dbReference type="PANTHER" id="PTHR43776:SF7">
    <property type="entry name" value="D,D-DIPEPTIDE TRANSPORT ATP-BINDING PROTEIN DDPF-RELATED"/>
    <property type="match status" value="1"/>
</dbReference>
<name>A0A7L5BWG3_9RHOB</name>
<dbReference type="GO" id="GO:0005524">
    <property type="term" value="F:ATP binding"/>
    <property type="evidence" value="ECO:0007669"/>
    <property type="project" value="UniProtKB-KW"/>
</dbReference>
<dbReference type="Proteomes" id="UP000503336">
    <property type="component" value="Chromosome"/>
</dbReference>
<evidence type="ECO:0000313" key="8">
    <source>
        <dbReference type="Proteomes" id="UP000503336"/>
    </source>
</evidence>
<protein>
    <submittedName>
        <fullName evidence="7">ABC transporter ATP-binding protein</fullName>
    </submittedName>
</protein>
<comment type="similarity">
    <text evidence="2">Belongs to the ABC transporter superfamily.</text>
</comment>
<evidence type="ECO:0000256" key="3">
    <source>
        <dbReference type="ARBA" id="ARBA00022448"/>
    </source>
</evidence>
<feature type="domain" description="ABC transporter" evidence="6">
    <location>
        <begin position="6"/>
        <end position="255"/>
    </location>
</feature>
<dbReference type="EMBL" id="CP049056">
    <property type="protein sequence ID" value="QIE56750.1"/>
    <property type="molecule type" value="Genomic_DNA"/>
</dbReference>
<dbReference type="Pfam" id="PF08352">
    <property type="entry name" value="oligo_HPY"/>
    <property type="match status" value="1"/>
</dbReference>
<evidence type="ECO:0000256" key="2">
    <source>
        <dbReference type="ARBA" id="ARBA00005417"/>
    </source>
</evidence>
<keyword evidence="3" id="KW-0813">Transport</keyword>
<keyword evidence="5 7" id="KW-0067">ATP-binding</keyword>
<keyword evidence="4" id="KW-0547">Nucleotide-binding</keyword>
<dbReference type="GO" id="GO:0015833">
    <property type="term" value="P:peptide transport"/>
    <property type="evidence" value="ECO:0007669"/>
    <property type="project" value="InterPro"/>
</dbReference>
<dbReference type="InterPro" id="IPR017871">
    <property type="entry name" value="ABC_transporter-like_CS"/>
</dbReference>
<evidence type="ECO:0000256" key="4">
    <source>
        <dbReference type="ARBA" id="ARBA00022741"/>
    </source>
</evidence>
<proteinExistence type="inferred from homology"/>
<keyword evidence="8" id="KW-1185">Reference proteome</keyword>
<dbReference type="InterPro" id="IPR013563">
    <property type="entry name" value="Oligopep_ABC_C"/>
</dbReference>
<dbReference type="AlphaFoldDB" id="A0A7L5BWG3"/>
<dbReference type="Pfam" id="PF00005">
    <property type="entry name" value="ABC_tran"/>
    <property type="match status" value="1"/>
</dbReference>
<evidence type="ECO:0000256" key="1">
    <source>
        <dbReference type="ARBA" id="ARBA00004417"/>
    </source>
</evidence>
<dbReference type="PROSITE" id="PS00211">
    <property type="entry name" value="ABC_TRANSPORTER_1"/>
    <property type="match status" value="1"/>
</dbReference>
<dbReference type="GO" id="GO:0016887">
    <property type="term" value="F:ATP hydrolysis activity"/>
    <property type="evidence" value="ECO:0007669"/>
    <property type="project" value="InterPro"/>
</dbReference>
<dbReference type="CDD" id="cd03257">
    <property type="entry name" value="ABC_NikE_OppD_transporters"/>
    <property type="match status" value="1"/>
</dbReference>
<comment type="subcellular location">
    <subcellularLocation>
        <location evidence="1">Cell inner membrane</location>
        <topology evidence="1">Peripheral membrane protein</topology>
    </subcellularLocation>
</comment>
<evidence type="ECO:0000256" key="5">
    <source>
        <dbReference type="ARBA" id="ARBA00022840"/>
    </source>
</evidence>
<dbReference type="SUPFAM" id="SSF52540">
    <property type="entry name" value="P-loop containing nucleoside triphosphate hydrolases"/>
    <property type="match status" value="1"/>
</dbReference>
<accession>A0A7L5BWG3</accession>
<sequence>MTAPMLEVKDVVVEFGKSRSVADMLTGRKARAVRAVDGVSLVIRRGETLGLVGESGSGKSTVGRAILGLNQPTRGEIRFDGSDAAIRKDLRRRMQMVFQDPYSSLNPRFRIGDAIAEALRFHAIVPPEQTDAEMRRLLSLVGLPQSAAERRPRQLSGGQRQRAGLARALAVRPEFLVLDEPVAALDVSIQAQILNLLSELQVELKLTMLFIAHELGVVRHMAKHVAVMYLGKVMETGPVADVFDAPAHPYTRTLMQAMPRVNPVKRDRPPVAQGDIPSPLDMPSGCRFRTRCPLAQAICETEPPMADVGGDQTAYCHFAERTRDATASGA</sequence>
<reference evidence="7 8" key="1">
    <citation type="submission" date="2020-02" db="EMBL/GenBank/DDBJ databases">
        <title>complete genome sequence of Rhodobacteraceae bacterium.</title>
        <authorList>
            <person name="Park J."/>
            <person name="Kim Y.-S."/>
            <person name="Kim K.-H."/>
        </authorList>
    </citation>
    <scope>NUCLEOTIDE SEQUENCE [LARGE SCALE GENOMIC DNA]</scope>
    <source>
        <strain evidence="7 8">RR4-56</strain>
    </source>
</reference>
<dbReference type="PANTHER" id="PTHR43776">
    <property type="entry name" value="TRANSPORT ATP-BINDING PROTEIN"/>
    <property type="match status" value="1"/>
</dbReference>
<evidence type="ECO:0000313" key="7">
    <source>
        <dbReference type="EMBL" id="QIE56750.1"/>
    </source>
</evidence>
<dbReference type="GO" id="GO:0055085">
    <property type="term" value="P:transmembrane transport"/>
    <property type="evidence" value="ECO:0007669"/>
    <property type="project" value="UniProtKB-ARBA"/>
</dbReference>
<dbReference type="KEGG" id="hdh:G5B40_15705"/>
<organism evidence="7 8">
    <name type="scientific">Pikeienuella piscinae</name>
    <dbReference type="NCBI Taxonomy" id="2748098"/>
    <lineage>
        <taxon>Bacteria</taxon>
        <taxon>Pseudomonadati</taxon>
        <taxon>Pseudomonadota</taxon>
        <taxon>Alphaproteobacteria</taxon>
        <taxon>Rhodobacterales</taxon>
        <taxon>Paracoccaceae</taxon>
        <taxon>Pikeienuella</taxon>
    </lineage>
</organism>
<dbReference type="SMART" id="SM00382">
    <property type="entry name" value="AAA"/>
    <property type="match status" value="1"/>
</dbReference>
<dbReference type="InterPro" id="IPR050319">
    <property type="entry name" value="ABC_transp_ATP-bind"/>
</dbReference>
<dbReference type="RefSeq" id="WP_165100444.1">
    <property type="nucleotide sequence ID" value="NZ_CP049056.1"/>
</dbReference>
<dbReference type="FunFam" id="3.40.50.300:FF:000016">
    <property type="entry name" value="Oligopeptide ABC transporter ATP-binding component"/>
    <property type="match status" value="1"/>
</dbReference>
<dbReference type="PROSITE" id="PS50893">
    <property type="entry name" value="ABC_TRANSPORTER_2"/>
    <property type="match status" value="1"/>
</dbReference>
<dbReference type="NCBIfam" id="TIGR01727">
    <property type="entry name" value="oligo_HPY"/>
    <property type="match status" value="1"/>
</dbReference>
<dbReference type="InterPro" id="IPR003439">
    <property type="entry name" value="ABC_transporter-like_ATP-bd"/>
</dbReference>
<dbReference type="InterPro" id="IPR027417">
    <property type="entry name" value="P-loop_NTPase"/>
</dbReference>
<dbReference type="GO" id="GO:0005886">
    <property type="term" value="C:plasma membrane"/>
    <property type="evidence" value="ECO:0007669"/>
    <property type="project" value="UniProtKB-SubCell"/>
</dbReference>
<evidence type="ECO:0000259" key="6">
    <source>
        <dbReference type="PROSITE" id="PS50893"/>
    </source>
</evidence>
<dbReference type="InterPro" id="IPR003593">
    <property type="entry name" value="AAA+_ATPase"/>
</dbReference>
<gene>
    <name evidence="7" type="ORF">G5B40_15705</name>
</gene>